<dbReference type="Pfam" id="PF11957">
    <property type="entry name" value="efThoc1"/>
    <property type="match status" value="1"/>
</dbReference>
<reference evidence="2" key="1">
    <citation type="submission" date="2016-02" db="EMBL/GenBank/DDBJ databases">
        <title>Comparative genomics of biotechnologically important yeasts.</title>
        <authorList>
            <consortium name="DOE Joint Genome Institute"/>
            <person name="Riley R."/>
            <person name="Haridas S."/>
            <person name="Wolfe K.H."/>
            <person name="Lopes M.R."/>
            <person name="Hittinger C.T."/>
            <person name="Goker M."/>
            <person name="Salamov A."/>
            <person name="Wisecaver J."/>
            <person name="Long T.M."/>
            <person name="Aerts A.L."/>
            <person name="Barry K."/>
            <person name="Choi C."/>
            <person name="Clum A."/>
            <person name="Coughlan A.Y."/>
            <person name="Deshpande S."/>
            <person name="Douglass A.P."/>
            <person name="Hanson S.J."/>
            <person name="Klenk H.-P."/>
            <person name="Labutti K."/>
            <person name="Lapidus A."/>
            <person name="Lindquist E."/>
            <person name="Lipzen A."/>
            <person name="Meier-Kolthoff J.P."/>
            <person name="Ohm R.A."/>
            <person name="Otillar R.P."/>
            <person name="Pangilinan J."/>
            <person name="Peng Y."/>
            <person name="Rokas A."/>
            <person name="Rosa C.A."/>
            <person name="Scheuner C."/>
            <person name="Sibirny A.A."/>
            <person name="Slot J.C."/>
            <person name="Stielow J.B."/>
            <person name="Sun H."/>
            <person name="Kurtzman C.P."/>
            <person name="Blackwell M."/>
            <person name="Jeffries T.W."/>
            <person name="Grigoriev I.V."/>
        </authorList>
    </citation>
    <scope>NUCLEOTIDE SEQUENCE [LARGE SCALE GENOMIC DNA]</scope>
    <source>
        <strain evidence="2">NRRL Y-17796</strain>
    </source>
</reference>
<dbReference type="Proteomes" id="UP000095023">
    <property type="component" value="Unassembled WGS sequence"/>
</dbReference>
<dbReference type="AlphaFoldDB" id="A0A1E4TC62"/>
<dbReference type="OrthoDB" id="10257415at2759"/>
<gene>
    <name evidence="1" type="ORF">CANCADRAFT_138709</name>
</gene>
<accession>A0A1E4TC62</accession>
<dbReference type="GO" id="GO:0006406">
    <property type="term" value="P:mRNA export from nucleus"/>
    <property type="evidence" value="ECO:0007669"/>
    <property type="project" value="TreeGrafter"/>
</dbReference>
<dbReference type="PANTHER" id="PTHR13265">
    <property type="entry name" value="THO COMPLEX SUBUNIT 1"/>
    <property type="match status" value="1"/>
</dbReference>
<dbReference type="GO" id="GO:0000445">
    <property type="term" value="C:THO complex part of transcription export complex"/>
    <property type="evidence" value="ECO:0007669"/>
    <property type="project" value="TreeGrafter"/>
</dbReference>
<evidence type="ECO:0000313" key="2">
    <source>
        <dbReference type="Proteomes" id="UP000095023"/>
    </source>
</evidence>
<organism evidence="1 2">
    <name type="scientific">Tortispora caseinolytica NRRL Y-17796</name>
    <dbReference type="NCBI Taxonomy" id="767744"/>
    <lineage>
        <taxon>Eukaryota</taxon>
        <taxon>Fungi</taxon>
        <taxon>Dikarya</taxon>
        <taxon>Ascomycota</taxon>
        <taxon>Saccharomycotina</taxon>
        <taxon>Trigonopsidomycetes</taxon>
        <taxon>Trigonopsidales</taxon>
        <taxon>Trigonopsidaceae</taxon>
        <taxon>Tortispora</taxon>
    </lineage>
</organism>
<evidence type="ECO:0008006" key="3">
    <source>
        <dbReference type="Google" id="ProtNLM"/>
    </source>
</evidence>
<dbReference type="EMBL" id="KV453843">
    <property type="protein sequence ID" value="ODV89352.1"/>
    <property type="molecule type" value="Genomic_DNA"/>
</dbReference>
<dbReference type="InterPro" id="IPR021861">
    <property type="entry name" value="THO_THOC1"/>
</dbReference>
<name>A0A1E4TC62_9ASCO</name>
<dbReference type="PANTHER" id="PTHR13265:SF0">
    <property type="entry name" value="HPR1"/>
    <property type="match status" value="1"/>
</dbReference>
<protein>
    <recommendedName>
        <fullName evidence="3">THO complex subunit 1</fullName>
    </recommendedName>
</protein>
<evidence type="ECO:0000313" key="1">
    <source>
        <dbReference type="EMBL" id="ODV89352.1"/>
    </source>
</evidence>
<keyword evidence="2" id="KW-1185">Reference proteome</keyword>
<proteinExistence type="predicted"/>
<sequence length="521" mass="58776">MTVADDIAAAAKVLEDNLGRNEPFSIGEYTDSADRDDVFVSAVRRLVLEYSAGAADDFEGSVGKMKALMDLVLLYRASADDISVHIHVHDFFELVFQLNTIDWCKSFWSYMDERKTDICNDLQGNKWPGSTLIRVCNALLRRTSKNRDASFTATVLIYLASAFPLSEKSALNTAGKFNTDNKTFYDQSAADKNYQLFWRLQEHLNNVPSIVENRDSLATFKVDIGKVLDMFQSMPVLQTGTESTSRYIDMSGSDMYMPKWLTSPALFEIELQDVEFRRAFYIQLAIVLDSLLQLGPERRVNLQSRRGFYGVELSDTETNMFQNLLRRVLGDRDGNVPPMPGLTTEYAQHIYELLDDDSHWTIWKMAGCPPFSFDCAILDASAVAEVDTALKALCVLKKPYMAQLGTPALSKIWRTRTGLENIKISETPSAKPDPVAYFERWDTAIKGDGFNEWANDEEKESSRNDAELNAWLALRAARLSGTIENYDLSNIDKLTYIDEPAETVEPEHGFEVALGPRHTVV</sequence>